<gene>
    <name evidence="2" type="ORF">I5L03_02595</name>
</gene>
<organism evidence="2 3">
    <name type="scientific">Aurantiacibacter sediminis</name>
    <dbReference type="NCBI Taxonomy" id="2793064"/>
    <lineage>
        <taxon>Bacteria</taxon>
        <taxon>Pseudomonadati</taxon>
        <taxon>Pseudomonadota</taxon>
        <taxon>Alphaproteobacteria</taxon>
        <taxon>Sphingomonadales</taxon>
        <taxon>Erythrobacteraceae</taxon>
        <taxon>Aurantiacibacter</taxon>
    </lineage>
</organism>
<feature type="transmembrane region" description="Helical" evidence="1">
    <location>
        <begin position="53"/>
        <end position="72"/>
    </location>
</feature>
<keyword evidence="1" id="KW-0472">Membrane</keyword>
<reference evidence="2 3" key="1">
    <citation type="submission" date="2020-11" db="EMBL/GenBank/DDBJ databases">
        <title>Erythrobacter sediminis sp. nov., a marine bacterium from a tidal flat of Garorim Bay.</title>
        <authorList>
            <person name="Kim D."/>
            <person name="Yoo Y."/>
            <person name="Kim J.-J."/>
        </authorList>
    </citation>
    <scope>NUCLEOTIDE SEQUENCE [LARGE SCALE GENOMIC DNA]</scope>
    <source>
        <strain evidence="2 3">JGD-13</strain>
    </source>
</reference>
<dbReference type="Proteomes" id="UP000602442">
    <property type="component" value="Unassembled WGS sequence"/>
</dbReference>
<feature type="transmembrane region" description="Helical" evidence="1">
    <location>
        <begin position="79"/>
        <end position="100"/>
    </location>
</feature>
<comment type="caution">
    <text evidence="2">The sequence shown here is derived from an EMBL/GenBank/DDBJ whole genome shotgun (WGS) entry which is preliminary data.</text>
</comment>
<keyword evidence="1" id="KW-1133">Transmembrane helix</keyword>
<protein>
    <recommendedName>
        <fullName evidence="4">GtrA-like protein domain-containing protein</fullName>
    </recommendedName>
</protein>
<proteinExistence type="predicted"/>
<evidence type="ECO:0000313" key="2">
    <source>
        <dbReference type="EMBL" id="MBH5321474.1"/>
    </source>
</evidence>
<keyword evidence="1" id="KW-0812">Transmembrane</keyword>
<evidence type="ECO:0008006" key="4">
    <source>
        <dbReference type="Google" id="ProtNLM"/>
    </source>
</evidence>
<sequence>MTVRPDAIRKFDLFFLASIALGLASGLLNFDTQVGALAQEWTQVGLQDQAENFIIGVTILGFAVNMLLWYLASRKRQGWVKWVLVVFVAFSAVSAITALASDVGSLSLTGAIALLLKAIAVFFLFQPDAKAWFSGQVS</sequence>
<name>A0ABS0N0I8_9SPHN</name>
<feature type="transmembrane region" description="Helical" evidence="1">
    <location>
        <begin position="106"/>
        <end position="125"/>
    </location>
</feature>
<dbReference type="RefSeq" id="WP_234034997.1">
    <property type="nucleotide sequence ID" value="NZ_CAWPTA010000006.1"/>
</dbReference>
<evidence type="ECO:0000313" key="3">
    <source>
        <dbReference type="Proteomes" id="UP000602442"/>
    </source>
</evidence>
<accession>A0ABS0N0I8</accession>
<dbReference type="EMBL" id="JAEANY010000001">
    <property type="protein sequence ID" value="MBH5321474.1"/>
    <property type="molecule type" value="Genomic_DNA"/>
</dbReference>
<evidence type="ECO:0000256" key="1">
    <source>
        <dbReference type="SAM" id="Phobius"/>
    </source>
</evidence>
<keyword evidence="3" id="KW-1185">Reference proteome</keyword>